<feature type="domain" description="Polysaccharide chain length determinant N-terminal" evidence="19">
    <location>
        <begin position="12"/>
        <end position="91"/>
    </location>
</feature>
<keyword evidence="13 18" id="KW-1133">Transmembrane helix</keyword>
<evidence type="ECO:0000256" key="9">
    <source>
        <dbReference type="ARBA" id="ARBA00022692"/>
    </source>
</evidence>
<evidence type="ECO:0000256" key="14">
    <source>
        <dbReference type="ARBA" id="ARBA00023136"/>
    </source>
</evidence>
<evidence type="ECO:0000256" key="7">
    <source>
        <dbReference type="ARBA" id="ARBA00022519"/>
    </source>
</evidence>
<keyword evidence="9 18" id="KW-0812">Transmembrane</keyword>
<keyword evidence="12" id="KW-0067">ATP-binding</keyword>
<feature type="region of interest" description="Disordered" evidence="17">
    <location>
        <begin position="445"/>
        <end position="473"/>
    </location>
</feature>
<keyword evidence="8 21" id="KW-0808">Transferase</keyword>
<dbReference type="EMBL" id="CP092362">
    <property type="protein sequence ID" value="ULN42215.2"/>
    <property type="molecule type" value="Genomic_DNA"/>
</dbReference>
<evidence type="ECO:0000256" key="5">
    <source>
        <dbReference type="ARBA" id="ARBA00011903"/>
    </source>
</evidence>
<keyword evidence="11" id="KW-0418">Kinase</keyword>
<evidence type="ECO:0000256" key="6">
    <source>
        <dbReference type="ARBA" id="ARBA00022475"/>
    </source>
</evidence>
<feature type="compositionally biased region" description="Basic residues" evidence="17">
    <location>
        <begin position="462"/>
        <end position="473"/>
    </location>
</feature>
<comment type="similarity">
    <text evidence="3">Belongs to the CpsD/CapB family.</text>
</comment>
<proteinExistence type="inferred from homology"/>
<dbReference type="InterPro" id="IPR025669">
    <property type="entry name" value="AAA_dom"/>
</dbReference>
<dbReference type="CDD" id="cd05387">
    <property type="entry name" value="BY-kinase"/>
    <property type="match status" value="1"/>
</dbReference>
<dbReference type="GO" id="GO:0004715">
    <property type="term" value="F:non-membrane spanning protein tyrosine kinase activity"/>
    <property type="evidence" value="ECO:0007669"/>
    <property type="project" value="UniProtKB-EC"/>
</dbReference>
<dbReference type="InterPro" id="IPR003856">
    <property type="entry name" value="LPS_length_determ_N"/>
</dbReference>
<dbReference type="PANTHER" id="PTHR32309">
    <property type="entry name" value="TYROSINE-PROTEIN KINASE"/>
    <property type="match status" value="1"/>
</dbReference>
<name>A0ABY3TSV1_9MYCO</name>
<dbReference type="PANTHER" id="PTHR32309:SF13">
    <property type="entry name" value="FERRIC ENTEROBACTIN TRANSPORT PROTEIN FEPE"/>
    <property type="match status" value="1"/>
</dbReference>
<dbReference type="InterPro" id="IPR005702">
    <property type="entry name" value="Wzc-like_C"/>
</dbReference>
<dbReference type="Pfam" id="PF13614">
    <property type="entry name" value="AAA_31"/>
    <property type="match status" value="1"/>
</dbReference>
<protein>
    <recommendedName>
        <fullName evidence="5">non-specific protein-tyrosine kinase</fullName>
        <ecNumber evidence="5">2.7.10.2</ecNumber>
    </recommendedName>
</protein>
<evidence type="ECO:0000256" key="3">
    <source>
        <dbReference type="ARBA" id="ARBA00007316"/>
    </source>
</evidence>
<gene>
    <name evidence="21" type="ORF">MI149_03535</name>
</gene>
<dbReference type="SUPFAM" id="SSF52540">
    <property type="entry name" value="P-loop containing nucleoside triphosphate hydrolases"/>
    <property type="match status" value="1"/>
</dbReference>
<dbReference type="InterPro" id="IPR050445">
    <property type="entry name" value="Bact_polysacc_biosynth/exp"/>
</dbReference>
<dbReference type="InterPro" id="IPR027417">
    <property type="entry name" value="P-loop_NTPase"/>
</dbReference>
<comment type="subcellular location">
    <subcellularLocation>
        <location evidence="1">Cell inner membrane</location>
        <topology evidence="1">Multi-pass membrane protein</topology>
    </subcellularLocation>
</comment>
<evidence type="ECO:0000256" key="1">
    <source>
        <dbReference type="ARBA" id="ARBA00004429"/>
    </source>
</evidence>
<sequence length="473" mass="50755">MEGAQLTSQDFARILRTRWKTVLGTIVIAVLSAIAYALLATPQYEAKTRLFVSTTSDSNATQTNDGGFFAQRRVLSYTQLLTGGILAQRTIDKLNLDMTANELVKEVTAEAPTDTVLIDVTVTDPSPTRARDIANTLSDEFVSMAAALETPAGALRPNAQVVVQERAEIPDGPVSPKKKQALAIALALGVLLGIVLAIARDRLSRTVKRPEAVEKATGVGVVAEIPVDPRHRKQPLVSFDGDHSPIAEAFRELRLTLRFLEVADGPRVLVVASSMPAEGRTTTAINLALALAEVDHNVVVVDADLRRPRVASYLGVDGQVGLSTVLSGDASLQDALRQTRFDRLTVLPSGAVPGNPTELLESQAATTVLHQLGEDFDYVIVDSPPMLVTDSAILAANAQGTLVLAKYGHTKLRQLVQTVTALRRPGPPVLGAVLTMTPAKKRSSLEDSYYGVPAAQQDSRQPGRRWRPGSHQK</sequence>
<keyword evidence="7" id="KW-0997">Cell inner membrane</keyword>
<dbReference type="RefSeq" id="WP_262871810.1">
    <property type="nucleotide sequence ID" value="NZ_CP092362.2"/>
</dbReference>
<keyword evidence="22" id="KW-1185">Reference proteome</keyword>
<evidence type="ECO:0000256" key="8">
    <source>
        <dbReference type="ARBA" id="ARBA00022679"/>
    </source>
</evidence>
<accession>A0ABY3TSV1</accession>
<keyword evidence="15" id="KW-0829">Tyrosine-protein kinase</keyword>
<feature type="domain" description="AAA" evidence="20">
    <location>
        <begin position="279"/>
        <end position="422"/>
    </location>
</feature>
<evidence type="ECO:0000256" key="4">
    <source>
        <dbReference type="ARBA" id="ARBA00008883"/>
    </source>
</evidence>
<dbReference type="NCBIfam" id="TIGR01007">
    <property type="entry name" value="eps_fam"/>
    <property type="match status" value="1"/>
</dbReference>
<dbReference type="EC" id="2.7.10.2" evidence="5"/>
<comment type="catalytic activity">
    <reaction evidence="16">
        <text>L-tyrosyl-[protein] + ATP = O-phospho-L-tyrosyl-[protein] + ADP + H(+)</text>
        <dbReference type="Rhea" id="RHEA:10596"/>
        <dbReference type="Rhea" id="RHEA-COMP:10136"/>
        <dbReference type="Rhea" id="RHEA-COMP:20101"/>
        <dbReference type="ChEBI" id="CHEBI:15378"/>
        <dbReference type="ChEBI" id="CHEBI:30616"/>
        <dbReference type="ChEBI" id="CHEBI:46858"/>
        <dbReference type="ChEBI" id="CHEBI:61978"/>
        <dbReference type="ChEBI" id="CHEBI:456216"/>
        <dbReference type="EC" id="2.7.10.2"/>
    </reaction>
</comment>
<dbReference type="Gene3D" id="3.40.50.300">
    <property type="entry name" value="P-loop containing nucleotide triphosphate hydrolases"/>
    <property type="match status" value="1"/>
</dbReference>
<evidence type="ECO:0000256" key="11">
    <source>
        <dbReference type="ARBA" id="ARBA00022777"/>
    </source>
</evidence>
<evidence type="ECO:0000256" key="18">
    <source>
        <dbReference type="SAM" id="Phobius"/>
    </source>
</evidence>
<comment type="similarity">
    <text evidence="2">Belongs to the CpsC/CapA family.</text>
</comment>
<evidence type="ECO:0000256" key="2">
    <source>
        <dbReference type="ARBA" id="ARBA00006683"/>
    </source>
</evidence>
<evidence type="ECO:0000256" key="15">
    <source>
        <dbReference type="ARBA" id="ARBA00023137"/>
    </source>
</evidence>
<feature type="transmembrane region" description="Helical" evidence="18">
    <location>
        <begin position="21"/>
        <end position="39"/>
    </location>
</feature>
<evidence type="ECO:0000256" key="16">
    <source>
        <dbReference type="ARBA" id="ARBA00051245"/>
    </source>
</evidence>
<evidence type="ECO:0000256" key="12">
    <source>
        <dbReference type="ARBA" id="ARBA00022840"/>
    </source>
</evidence>
<dbReference type="Pfam" id="PF02706">
    <property type="entry name" value="Wzz"/>
    <property type="match status" value="1"/>
</dbReference>
<keyword evidence="6" id="KW-1003">Cell membrane</keyword>
<evidence type="ECO:0000259" key="20">
    <source>
        <dbReference type="Pfam" id="PF13614"/>
    </source>
</evidence>
<feature type="transmembrane region" description="Helical" evidence="18">
    <location>
        <begin position="181"/>
        <end position="199"/>
    </location>
</feature>
<evidence type="ECO:0000256" key="13">
    <source>
        <dbReference type="ARBA" id="ARBA00022989"/>
    </source>
</evidence>
<keyword evidence="14 18" id="KW-0472">Membrane</keyword>
<dbReference type="Proteomes" id="UP001055337">
    <property type="component" value="Chromosome"/>
</dbReference>
<reference evidence="21" key="1">
    <citation type="submission" date="2022-08" db="EMBL/GenBank/DDBJ databases">
        <title>Whole genome sequencing of non-tuberculosis mycobacteria type-strains.</title>
        <authorList>
            <person name="Igarashi Y."/>
            <person name="Osugi A."/>
            <person name="Mitarai S."/>
        </authorList>
    </citation>
    <scope>NUCLEOTIDE SEQUENCE</scope>
    <source>
        <strain evidence="21">JCM 16369</strain>
    </source>
</reference>
<comment type="similarity">
    <text evidence="4">Belongs to the etk/wzc family.</text>
</comment>
<organism evidence="21 22">
    <name type="scientific">Mycolicibacterium crocinum</name>
    <dbReference type="NCBI Taxonomy" id="388459"/>
    <lineage>
        <taxon>Bacteria</taxon>
        <taxon>Bacillati</taxon>
        <taxon>Actinomycetota</taxon>
        <taxon>Actinomycetes</taxon>
        <taxon>Mycobacteriales</taxon>
        <taxon>Mycobacteriaceae</taxon>
        <taxon>Mycolicibacterium</taxon>
    </lineage>
</organism>
<keyword evidence="10" id="KW-0547">Nucleotide-binding</keyword>
<evidence type="ECO:0000256" key="10">
    <source>
        <dbReference type="ARBA" id="ARBA00022741"/>
    </source>
</evidence>
<evidence type="ECO:0000259" key="19">
    <source>
        <dbReference type="Pfam" id="PF02706"/>
    </source>
</evidence>
<evidence type="ECO:0000313" key="21">
    <source>
        <dbReference type="EMBL" id="ULN42215.2"/>
    </source>
</evidence>
<evidence type="ECO:0000313" key="22">
    <source>
        <dbReference type="Proteomes" id="UP001055337"/>
    </source>
</evidence>
<evidence type="ECO:0000256" key="17">
    <source>
        <dbReference type="SAM" id="MobiDB-lite"/>
    </source>
</evidence>